<dbReference type="RefSeq" id="WP_064031077.1">
    <property type="nucleotide sequence ID" value="NZ_LUUK01000202.1"/>
</dbReference>
<name>A0A177NB07_9GAMM</name>
<dbReference type="Proteomes" id="UP000077628">
    <property type="component" value="Unassembled WGS sequence"/>
</dbReference>
<reference evidence="2" key="1">
    <citation type="submission" date="2016-03" db="EMBL/GenBank/DDBJ databases">
        <authorList>
            <person name="Heylen K."/>
            <person name="De Vos P."/>
            <person name="Vekeman B."/>
        </authorList>
    </citation>
    <scope>NUCLEOTIDE SEQUENCE [LARGE SCALE GENOMIC DNA]</scope>
    <source>
        <strain evidence="2">R-45383</strain>
    </source>
</reference>
<protein>
    <submittedName>
        <fullName evidence="1">Uncharacterized protein</fullName>
    </submittedName>
</protein>
<accession>A0A177NB07</accession>
<comment type="caution">
    <text evidence="1">The sequence shown here is derived from an EMBL/GenBank/DDBJ whole genome shotgun (WGS) entry which is preliminary data.</text>
</comment>
<gene>
    <name evidence="1" type="ORF">A1355_00620</name>
</gene>
<dbReference type="AlphaFoldDB" id="A0A177NB07"/>
<dbReference type="OrthoDB" id="8479070at2"/>
<dbReference type="STRING" id="702114.A1355_00620"/>
<evidence type="ECO:0000313" key="1">
    <source>
        <dbReference type="EMBL" id="OAI14280.1"/>
    </source>
</evidence>
<sequence length="191" mass="21037">MLLDSYNSQGLLTISTVLGKTSTAGLTAWRGDLVLIEGAMREGATNPNDRNPPKLLIQQAAMLADSDKILFLNGMVYQLESLALFVEKYKAGLTADTLALIYVENIAAPMVVELEGYTFKLLPYSEGMVWNETMEFLYIEKADLKGQSAEDKVITVYEAAKGFKFKGETLSYEAALTKTIEVKREASYGPV</sequence>
<organism evidence="1 2">
    <name type="scientific">Methylomonas koyamae</name>
    <dbReference type="NCBI Taxonomy" id="702114"/>
    <lineage>
        <taxon>Bacteria</taxon>
        <taxon>Pseudomonadati</taxon>
        <taxon>Pseudomonadota</taxon>
        <taxon>Gammaproteobacteria</taxon>
        <taxon>Methylococcales</taxon>
        <taxon>Methylococcaceae</taxon>
        <taxon>Methylomonas</taxon>
    </lineage>
</organism>
<keyword evidence="2" id="KW-1185">Reference proteome</keyword>
<dbReference type="EMBL" id="LUUK01000202">
    <property type="protein sequence ID" value="OAI14280.1"/>
    <property type="molecule type" value="Genomic_DNA"/>
</dbReference>
<evidence type="ECO:0000313" key="2">
    <source>
        <dbReference type="Proteomes" id="UP000077628"/>
    </source>
</evidence>
<proteinExistence type="predicted"/>